<dbReference type="InterPro" id="IPR024664">
    <property type="entry name" value="Ara_Isoase_C"/>
</dbReference>
<dbReference type="AlphaFoldDB" id="A0AAE3K0Y2"/>
<proteinExistence type="predicted"/>
<evidence type="ECO:0000256" key="2">
    <source>
        <dbReference type="ARBA" id="ARBA00022935"/>
    </source>
</evidence>
<dbReference type="Gene3D" id="3.40.50.10940">
    <property type="match status" value="1"/>
</dbReference>
<feature type="domain" description="L-arabinose isomerase C-terminal" evidence="6">
    <location>
        <begin position="317"/>
        <end position="451"/>
    </location>
</feature>
<dbReference type="PANTHER" id="PTHR38464">
    <property type="entry name" value="L-ARABINOSE ISOMERASE"/>
    <property type="match status" value="1"/>
</dbReference>
<dbReference type="InterPro" id="IPR003762">
    <property type="entry name" value="Lara_isomerase"/>
</dbReference>
<dbReference type="PANTHER" id="PTHR38464:SF1">
    <property type="entry name" value="L-ARABINOSE ISOMERASE"/>
    <property type="match status" value="1"/>
</dbReference>
<evidence type="ECO:0000259" key="6">
    <source>
        <dbReference type="Pfam" id="PF11762"/>
    </source>
</evidence>
<dbReference type="PIRSF" id="PIRSF001478">
    <property type="entry name" value="L-ara_isomerase"/>
    <property type="match status" value="1"/>
</dbReference>
<dbReference type="GO" id="GO:0005829">
    <property type="term" value="C:cytosol"/>
    <property type="evidence" value="ECO:0007669"/>
    <property type="project" value="TreeGrafter"/>
</dbReference>
<dbReference type="InterPro" id="IPR009015">
    <property type="entry name" value="Fucose_isomerase_N/cen_sf"/>
</dbReference>
<keyword evidence="2" id="KW-0054">Arabinose catabolism</keyword>
<keyword evidence="5" id="KW-0119">Carbohydrate metabolism</keyword>
<name>A0AAE3K0Y2_9BACT</name>
<dbReference type="GO" id="GO:0008733">
    <property type="term" value="F:L-arabinose isomerase activity"/>
    <property type="evidence" value="ECO:0007669"/>
    <property type="project" value="InterPro"/>
</dbReference>
<dbReference type="GO" id="GO:0019569">
    <property type="term" value="P:L-arabinose catabolic process to D-xylulose 5-phosphate"/>
    <property type="evidence" value="ECO:0007669"/>
    <property type="project" value="TreeGrafter"/>
</dbReference>
<keyword evidence="1" id="KW-0479">Metal-binding</keyword>
<dbReference type="InterPro" id="IPR055390">
    <property type="entry name" value="AraA_central"/>
</dbReference>
<evidence type="ECO:0000256" key="1">
    <source>
        <dbReference type="ARBA" id="ARBA00022723"/>
    </source>
</evidence>
<dbReference type="InterPro" id="IPR004216">
    <property type="entry name" value="Fuc/Ara_isomerase_C"/>
</dbReference>
<reference evidence="8 9" key="1">
    <citation type="submission" date="2022-03" db="EMBL/GenBank/DDBJ databases">
        <title>Metagenome-assembled genomes from swine fecal metagenomes.</title>
        <authorList>
            <person name="Holman D.B."/>
            <person name="Kommadath A."/>
        </authorList>
    </citation>
    <scope>NUCLEOTIDE SEQUENCE [LARGE SCALE GENOMIC DNA]</scope>
    <source>
        <strain evidence="8">SUG147</strain>
    </source>
</reference>
<keyword evidence="3" id="KW-0464">Manganese</keyword>
<dbReference type="EMBL" id="JALEMU010000025">
    <property type="protein sequence ID" value="MCI5754949.1"/>
    <property type="molecule type" value="Genomic_DNA"/>
</dbReference>
<evidence type="ECO:0000256" key="5">
    <source>
        <dbReference type="ARBA" id="ARBA00023277"/>
    </source>
</evidence>
<evidence type="ECO:0000259" key="7">
    <source>
        <dbReference type="Pfam" id="PF24856"/>
    </source>
</evidence>
<dbReference type="Proteomes" id="UP001139365">
    <property type="component" value="Unassembled WGS sequence"/>
</dbReference>
<feature type="domain" description="L-arabinose isomerase central" evidence="7">
    <location>
        <begin position="196"/>
        <end position="309"/>
    </location>
</feature>
<dbReference type="Pfam" id="PF24856">
    <property type="entry name" value="AraA_central"/>
    <property type="match status" value="1"/>
</dbReference>
<evidence type="ECO:0000256" key="3">
    <source>
        <dbReference type="ARBA" id="ARBA00023211"/>
    </source>
</evidence>
<dbReference type="Pfam" id="PF11762">
    <property type="entry name" value="Arabinose_Iso_C"/>
    <property type="match status" value="1"/>
</dbReference>
<dbReference type="SUPFAM" id="SSF50443">
    <property type="entry name" value="FucI/AraA C-terminal domain-like"/>
    <property type="match status" value="1"/>
</dbReference>
<dbReference type="InterPro" id="IPR038583">
    <property type="entry name" value="AraA_N_sf"/>
</dbReference>
<comment type="caution">
    <text evidence="8">The sequence shown here is derived from an EMBL/GenBank/DDBJ whole genome shotgun (WGS) entry which is preliminary data.</text>
</comment>
<dbReference type="GO" id="GO:0046872">
    <property type="term" value="F:metal ion binding"/>
    <property type="evidence" value="ECO:0007669"/>
    <property type="project" value="UniProtKB-KW"/>
</dbReference>
<evidence type="ECO:0000313" key="8">
    <source>
        <dbReference type="EMBL" id="MCI5754949.1"/>
    </source>
</evidence>
<accession>A0AAE3K0Y2</accession>
<organism evidence="8 9">
    <name type="scientific">Candidatus Colimorpha enterica</name>
    <dbReference type="NCBI Taxonomy" id="3083063"/>
    <lineage>
        <taxon>Bacteria</taxon>
        <taxon>Pseudomonadati</taxon>
        <taxon>Bacteroidota</taxon>
        <taxon>Bacteroidia</taxon>
        <taxon>Bacteroidales</taxon>
        <taxon>Candidatus Colimorpha</taxon>
    </lineage>
</organism>
<dbReference type="SUPFAM" id="SSF53743">
    <property type="entry name" value="FucI/AraA N-terminal and middle domains"/>
    <property type="match status" value="1"/>
</dbReference>
<protein>
    <recommendedName>
        <fullName evidence="10">L-arabinose isomerase</fullName>
    </recommendedName>
</protein>
<sequence>MKPVKIGLLPLYVKLYDECLSWMRPKVEKYHADVAEKLKSYGLDVMTSPICRLEDEFRQAIESFEEGGAEVLVTLHLAYSPSLQSEKPLKECRLPIVILDTTPDFEFRPEGSTEGIDYDHGIHGVQDMCNLLIRNGKKFRIFAGHYIESDVCRRVADCARAYASANALSEARVGIIGEPFAGMGDFRVPYDELKRDIGIDVIPYPPAKIAEYAEKVTGSRISDLKKADSERFDNNGVSDELYDEVTRVSLGVKDWYNGERLDSFTVNFLAAGKTTGLRHMPFDRACRAMEEGVGYAGEGDVLTAALVGALLRSWDDTTFVEMFCPNWHDGYVFLSHMGEYNLRIAGKRPRMIVRPFPFADTGDPYAIMAPMRAGRAAIVNLAPLGNGKYALTAINGEMLPVSDESKFTNVVNGWFRPDCGLPAMLEKYSGRGGTHHSAMVYGADASCFAPIAEKFGWSFAAI</sequence>
<evidence type="ECO:0000313" key="9">
    <source>
        <dbReference type="Proteomes" id="UP001139365"/>
    </source>
</evidence>
<evidence type="ECO:0000256" key="4">
    <source>
        <dbReference type="ARBA" id="ARBA00023235"/>
    </source>
</evidence>
<keyword evidence="4" id="KW-0413">Isomerase</keyword>
<gene>
    <name evidence="8" type="ORF">MR241_01490</name>
</gene>
<evidence type="ECO:0008006" key="10">
    <source>
        <dbReference type="Google" id="ProtNLM"/>
    </source>
</evidence>